<keyword evidence="10 12" id="KW-0472">Membrane</keyword>
<dbReference type="GO" id="GO:0016020">
    <property type="term" value="C:membrane"/>
    <property type="evidence" value="ECO:0007669"/>
    <property type="project" value="UniProtKB-SubCell"/>
</dbReference>
<dbReference type="RefSeq" id="YP_009028877.1">
    <property type="nucleotide sequence ID" value="NC_024081.1"/>
</dbReference>
<evidence type="ECO:0000256" key="1">
    <source>
        <dbReference type="ARBA" id="ARBA00004141"/>
    </source>
</evidence>
<dbReference type="InterPro" id="IPR004692">
    <property type="entry name" value="SecG"/>
</dbReference>
<evidence type="ECO:0000256" key="2">
    <source>
        <dbReference type="ARBA" id="ARBA00008445"/>
    </source>
</evidence>
<dbReference type="GO" id="GO:0015450">
    <property type="term" value="F:protein-transporting ATPase activity"/>
    <property type="evidence" value="ECO:0007669"/>
    <property type="project" value="InterPro"/>
</dbReference>
<proteinExistence type="inferred from homology"/>
<keyword evidence="7" id="KW-0653">Protein transport</keyword>
<evidence type="ECO:0000256" key="10">
    <source>
        <dbReference type="ARBA" id="ARBA00023136"/>
    </source>
</evidence>
<keyword evidence="5" id="KW-0813">Transport</keyword>
<keyword evidence="13" id="KW-0150">Chloroplast</keyword>
<evidence type="ECO:0000313" key="13">
    <source>
        <dbReference type="EMBL" id="AGH28421.1"/>
    </source>
</evidence>
<evidence type="ECO:0000256" key="7">
    <source>
        <dbReference type="ARBA" id="ARBA00022927"/>
    </source>
</evidence>
<feature type="transmembrane region" description="Helical" evidence="12">
    <location>
        <begin position="50"/>
        <end position="69"/>
    </location>
</feature>
<evidence type="ECO:0000256" key="4">
    <source>
        <dbReference type="ARBA" id="ARBA00015435"/>
    </source>
</evidence>
<sequence length="70" mass="8010">MLKVFWIILSLFLIILITIRIPNNGGLTNFTIKNNLLGSPNSAEKFLNNLTWLMIISYLFLAIIFNILAK</sequence>
<evidence type="ECO:0000256" key="12">
    <source>
        <dbReference type="SAM" id="Phobius"/>
    </source>
</evidence>
<evidence type="ECO:0000256" key="6">
    <source>
        <dbReference type="ARBA" id="ARBA00022692"/>
    </source>
</evidence>
<keyword evidence="8 12" id="KW-1133">Transmembrane helix</keyword>
<reference evidence="13" key="1">
    <citation type="journal article" date="2014" name="Genome Biol. Evol.">
        <title>Serial gene losses and foreign DNA underlie size and sequence variation in the plastid genomes of diatoms.</title>
        <authorList>
            <person name="Ruck E.C."/>
            <person name="Nakov T."/>
            <person name="Jansen R.K."/>
            <person name="Theriot E.C."/>
            <person name="Alverson A.J."/>
        </authorList>
    </citation>
    <scope>NUCLEOTIDE SEQUENCE</scope>
    <source>
        <strain evidence="13">Ccmp310</strain>
    </source>
</reference>
<dbReference type="Pfam" id="PF03840">
    <property type="entry name" value="SecG"/>
    <property type="match status" value="1"/>
</dbReference>
<keyword evidence="6 12" id="KW-0812">Transmembrane</keyword>
<evidence type="ECO:0000256" key="3">
    <source>
        <dbReference type="ARBA" id="ARBA00013657"/>
    </source>
</evidence>
<keyword evidence="13" id="KW-0934">Plastid</keyword>
<evidence type="ECO:0000256" key="5">
    <source>
        <dbReference type="ARBA" id="ARBA00022448"/>
    </source>
</evidence>
<dbReference type="GO" id="GO:0009306">
    <property type="term" value="P:protein secretion"/>
    <property type="evidence" value="ECO:0007669"/>
    <property type="project" value="InterPro"/>
</dbReference>
<organism evidence="13">
    <name type="scientific">Coscinodiscus radiatus</name>
    <dbReference type="NCBI Taxonomy" id="33642"/>
    <lineage>
        <taxon>Eukaryota</taxon>
        <taxon>Sar</taxon>
        <taxon>Stramenopiles</taxon>
        <taxon>Ochrophyta</taxon>
        <taxon>Bacillariophyta</taxon>
        <taxon>Coscinodiscophyceae</taxon>
        <taxon>Coscinodiscophycidae</taxon>
        <taxon>Coscinodiscales</taxon>
        <taxon>Coscinodiscaceae</taxon>
        <taxon>Coscinodiscus</taxon>
    </lineage>
</organism>
<evidence type="ECO:0000256" key="9">
    <source>
        <dbReference type="ARBA" id="ARBA00023010"/>
    </source>
</evidence>
<comment type="subcellular location">
    <subcellularLocation>
        <location evidence="1">Membrane</location>
        <topology evidence="1">Multi-pass membrane protein</topology>
    </subcellularLocation>
</comment>
<dbReference type="GeneID" id="19739799"/>
<protein>
    <recommendedName>
        <fullName evidence="4">Probable protein-export membrane protein SecG</fullName>
    </recommendedName>
    <alternativeName>
        <fullName evidence="3">Probable protein-export membrane protein secG</fullName>
    </alternativeName>
</protein>
<dbReference type="AlphaFoldDB" id="A0A023HA40"/>
<evidence type="ECO:0000256" key="11">
    <source>
        <dbReference type="ARBA" id="ARBA00025638"/>
    </source>
</evidence>
<dbReference type="NCBIfam" id="TIGR00810">
    <property type="entry name" value="secG"/>
    <property type="match status" value="1"/>
</dbReference>
<gene>
    <name evidence="13" type="primary">secG</name>
</gene>
<comment type="similarity">
    <text evidence="2">Belongs to the SecG family.</text>
</comment>
<dbReference type="EMBL" id="KC509521">
    <property type="protein sequence ID" value="AGH28421.1"/>
    <property type="molecule type" value="Genomic_DNA"/>
</dbReference>
<name>A0A023HA40_9STRA</name>
<geneLocation type="chloroplast" evidence="13"/>
<keyword evidence="9" id="KW-0811">Translocation</keyword>
<evidence type="ECO:0000256" key="8">
    <source>
        <dbReference type="ARBA" id="ARBA00022989"/>
    </source>
</evidence>
<comment type="function">
    <text evidence="11">Involved in protein export. Participates in an early event of protein translocation across the chloroplast thylakoid membrane.</text>
</comment>
<accession>A0A023HA40</accession>